<comment type="similarity">
    <text evidence="2 8">Belongs to the cytochrome P450 family.</text>
</comment>
<dbReference type="OrthoDB" id="3945418at2759"/>
<keyword evidence="10" id="KW-1185">Reference proteome</keyword>
<dbReference type="Pfam" id="PF00067">
    <property type="entry name" value="p450"/>
    <property type="match status" value="1"/>
</dbReference>
<evidence type="ECO:0000256" key="6">
    <source>
        <dbReference type="ARBA" id="ARBA00023004"/>
    </source>
</evidence>
<keyword evidence="4 7" id="KW-0479">Metal-binding</keyword>
<dbReference type="GO" id="GO:0016705">
    <property type="term" value="F:oxidoreductase activity, acting on paired donors, with incorporation or reduction of molecular oxygen"/>
    <property type="evidence" value="ECO:0007669"/>
    <property type="project" value="InterPro"/>
</dbReference>
<dbReference type="InterPro" id="IPR017972">
    <property type="entry name" value="Cyt_P450_CS"/>
</dbReference>
<comment type="subcellular location">
    <subcellularLocation>
        <location evidence="1">Membrane</location>
        <topology evidence="1">Single-pass membrane protein</topology>
    </subcellularLocation>
</comment>
<evidence type="ECO:0000256" key="7">
    <source>
        <dbReference type="PIRSR" id="PIRSR602401-1"/>
    </source>
</evidence>
<reference evidence="9 10" key="1">
    <citation type="submission" date="2019-06" db="EMBL/GenBank/DDBJ databases">
        <title>A chromosomal-level reference genome of Carpinus fangiana (Coryloideae, Betulaceae).</title>
        <authorList>
            <person name="Yang X."/>
            <person name="Wang Z."/>
            <person name="Zhang L."/>
            <person name="Hao G."/>
            <person name="Liu J."/>
            <person name="Yang Y."/>
        </authorList>
    </citation>
    <scope>NUCLEOTIDE SEQUENCE [LARGE SCALE GENOMIC DNA]</scope>
    <source>
        <strain evidence="9">Cfa_2016G</strain>
        <tissue evidence="9">Leaf</tissue>
    </source>
</reference>
<feature type="binding site" description="axial binding residue" evidence="7">
    <location>
        <position position="192"/>
    </location>
    <ligand>
        <name>heme</name>
        <dbReference type="ChEBI" id="CHEBI:30413"/>
    </ligand>
    <ligandPart>
        <name>Fe</name>
        <dbReference type="ChEBI" id="CHEBI:18248"/>
    </ligandPart>
</feature>
<dbReference type="GO" id="GO:0020037">
    <property type="term" value="F:heme binding"/>
    <property type="evidence" value="ECO:0007669"/>
    <property type="project" value="InterPro"/>
</dbReference>
<keyword evidence="3" id="KW-0812">Transmembrane</keyword>
<dbReference type="PANTHER" id="PTHR24286:SF190">
    <property type="entry name" value="CYTOCHROME P450"/>
    <property type="match status" value="1"/>
</dbReference>
<dbReference type="GO" id="GO:0016020">
    <property type="term" value="C:membrane"/>
    <property type="evidence" value="ECO:0007669"/>
    <property type="project" value="UniProtKB-SubCell"/>
</dbReference>
<evidence type="ECO:0000313" key="9">
    <source>
        <dbReference type="EMBL" id="KAE8125584.1"/>
    </source>
</evidence>
<protein>
    <recommendedName>
        <fullName evidence="11">Cytochrome P450</fullName>
    </recommendedName>
</protein>
<dbReference type="AlphaFoldDB" id="A0A5N6RXE7"/>
<keyword evidence="7 8" id="KW-0349">Heme</keyword>
<dbReference type="Proteomes" id="UP000327013">
    <property type="component" value="Chromosome 8"/>
</dbReference>
<evidence type="ECO:0000256" key="2">
    <source>
        <dbReference type="ARBA" id="ARBA00010617"/>
    </source>
</evidence>
<keyword evidence="5" id="KW-1133">Transmembrane helix</keyword>
<dbReference type="InterPro" id="IPR001128">
    <property type="entry name" value="Cyt_P450"/>
</dbReference>
<evidence type="ECO:0000256" key="5">
    <source>
        <dbReference type="ARBA" id="ARBA00022989"/>
    </source>
</evidence>
<keyword evidence="8" id="KW-0503">Monooxygenase</keyword>
<keyword evidence="5" id="KW-0472">Membrane</keyword>
<dbReference type="EMBL" id="CM017328">
    <property type="protein sequence ID" value="KAE8125584.1"/>
    <property type="molecule type" value="Genomic_DNA"/>
</dbReference>
<evidence type="ECO:0008006" key="11">
    <source>
        <dbReference type="Google" id="ProtNLM"/>
    </source>
</evidence>
<dbReference type="PANTHER" id="PTHR24286">
    <property type="entry name" value="CYTOCHROME P450 26"/>
    <property type="match status" value="1"/>
</dbReference>
<evidence type="ECO:0000256" key="1">
    <source>
        <dbReference type="ARBA" id="ARBA00004167"/>
    </source>
</evidence>
<evidence type="ECO:0000256" key="3">
    <source>
        <dbReference type="ARBA" id="ARBA00022692"/>
    </source>
</evidence>
<organism evidence="9 10">
    <name type="scientific">Carpinus fangiana</name>
    <dbReference type="NCBI Taxonomy" id="176857"/>
    <lineage>
        <taxon>Eukaryota</taxon>
        <taxon>Viridiplantae</taxon>
        <taxon>Streptophyta</taxon>
        <taxon>Embryophyta</taxon>
        <taxon>Tracheophyta</taxon>
        <taxon>Spermatophyta</taxon>
        <taxon>Magnoliopsida</taxon>
        <taxon>eudicotyledons</taxon>
        <taxon>Gunneridae</taxon>
        <taxon>Pentapetalae</taxon>
        <taxon>rosids</taxon>
        <taxon>fabids</taxon>
        <taxon>Fagales</taxon>
        <taxon>Betulaceae</taxon>
        <taxon>Carpinus</taxon>
    </lineage>
</organism>
<comment type="cofactor">
    <cofactor evidence="7">
        <name>heme</name>
        <dbReference type="ChEBI" id="CHEBI:30413"/>
    </cofactor>
</comment>
<sequence length="245" mass="28329">MVKDLIREKRVEVEQKGASPHQDLITCLLGMRKEDNEEAVTENEIVHNVMLVKKRHNTSSALMTFMIRFLANEPTVYAVVLQEHEEIAKTKLSGEYLTWEDLTKMKYTWRVAMETLRMVPPVFGGFRKAQKDIEYGGYLIPKGWQIFWTTPMTHMDNSIFQEPSKFYPSRFESQASIPPYSFVAFGGGPRICPGYEFARIETLVTIHYLVTQFTWKLCSDNTFSRDPIPIPTQGLPIKLVPRKLC</sequence>
<dbReference type="InterPro" id="IPR036396">
    <property type="entry name" value="Cyt_P450_sf"/>
</dbReference>
<dbReference type="GO" id="GO:0016125">
    <property type="term" value="P:sterol metabolic process"/>
    <property type="evidence" value="ECO:0007669"/>
    <property type="project" value="TreeGrafter"/>
</dbReference>
<proteinExistence type="inferred from homology"/>
<dbReference type="GO" id="GO:0004497">
    <property type="term" value="F:monooxygenase activity"/>
    <property type="evidence" value="ECO:0007669"/>
    <property type="project" value="UniProtKB-KW"/>
</dbReference>
<dbReference type="Gene3D" id="1.10.630.10">
    <property type="entry name" value="Cytochrome P450"/>
    <property type="match status" value="1"/>
</dbReference>
<dbReference type="PRINTS" id="PR00463">
    <property type="entry name" value="EP450I"/>
</dbReference>
<gene>
    <name evidence="9" type="ORF">FH972_020367</name>
</gene>
<accession>A0A5N6RXE7</accession>
<dbReference type="PROSITE" id="PS00086">
    <property type="entry name" value="CYTOCHROME_P450"/>
    <property type="match status" value="1"/>
</dbReference>
<dbReference type="FunFam" id="1.10.630.10:FF:000209">
    <property type="entry name" value="Os07g0491800 protein"/>
    <property type="match status" value="1"/>
</dbReference>
<dbReference type="PRINTS" id="PR00385">
    <property type="entry name" value="P450"/>
</dbReference>
<keyword evidence="6 7" id="KW-0408">Iron</keyword>
<evidence type="ECO:0000313" key="10">
    <source>
        <dbReference type="Proteomes" id="UP000327013"/>
    </source>
</evidence>
<dbReference type="SUPFAM" id="SSF48264">
    <property type="entry name" value="Cytochrome P450"/>
    <property type="match status" value="1"/>
</dbReference>
<keyword evidence="8" id="KW-0560">Oxidoreductase</keyword>
<dbReference type="InterPro" id="IPR002401">
    <property type="entry name" value="Cyt_P450_E_grp-I"/>
</dbReference>
<dbReference type="GO" id="GO:0005506">
    <property type="term" value="F:iron ion binding"/>
    <property type="evidence" value="ECO:0007669"/>
    <property type="project" value="InterPro"/>
</dbReference>
<name>A0A5N6RXE7_9ROSI</name>
<evidence type="ECO:0000256" key="4">
    <source>
        <dbReference type="ARBA" id="ARBA00022723"/>
    </source>
</evidence>
<evidence type="ECO:0000256" key="8">
    <source>
        <dbReference type="RuleBase" id="RU000461"/>
    </source>
</evidence>